<dbReference type="EMBL" id="FOOI01000020">
    <property type="protein sequence ID" value="SFH53379.1"/>
    <property type="molecule type" value="Genomic_DNA"/>
</dbReference>
<evidence type="ECO:0000313" key="6">
    <source>
        <dbReference type="EMBL" id="SFH53379.1"/>
    </source>
</evidence>
<feature type="compositionally biased region" description="Pro residues" evidence="3">
    <location>
        <begin position="570"/>
        <end position="586"/>
    </location>
</feature>
<keyword evidence="2" id="KW-0378">Hydrolase</keyword>
<dbReference type="Pfam" id="PF00149">
    <property type="entry name" value="Metallophos"/>
    <property type="match status" value="1"/>
</dbReference>
<dbReference type="InterPro" id="IPR004843">
    <property type="entry name" value="Calcineurin-like_PHP"/>
</dbReference>
<dbReference type="GO" id="GO:0046872">
    <property type="term" value="F:metal ion binding"/>
    <property type="evidence" value="ECO:0007669"/>
    <property type="project" value="UniProtKB-KW"/>
</dbReference>
<feature type="region of interest" description="Disordered" evidence="3">
    <location>
        <begin position="558"/>
        <end position="632"/>
    </location>
</feature>
<evidence type="ECO:0000256" key="1">
    <source>
        <dbReference type="ARBA" id="ARBA00022723"/>
    </source>
</evidence>
<evidence type="ECO:0000256" key="2">
    <source>
        <dbReference type="ARBA" id="ARBA00022801"/>
    </source>
</evidence>
<keyword evidence="4" id="KW-0812">Transmembrane</keyword>
<feature type="region of interest" description="Disordered" evidence="3">
    <location>
        <begin position="1"/>
        <end position="21"/>
    </location>
</feature>
<dbReference type="InterPro" id="IPR051158">
    <property type="entry name" value="Metallophosphoesterase_sf"/>
</dbReference>
<dbReference type="GO" id="GO:0008758">
    <property type="term" value="F:UDP-2,3-diacylglucosamine hydrolase activity"/>
    <property type="evidence" value="ECO:0007669"/>
    <property type="project" value="TreeGrafter"/>
</dbReference>
<gene>
    <name evidence="6" type="ORF">SAMN05421678_12075</name>
</gene>
<name>A0A1I3AUH6_9ACTN</name>
<accession>A0A1I3AUH6</accession>
<sequence length="632" mass="66164">MWAAWGTTVGMPDQPQPPESDLAARTDALRRTVTTAVRAVAQLLVLLGAYLRKPAMVAGVVLLAGAGAWFGMAVLGTTSRPIGPVETSMRLVPSLHGESVLSLPPLGTLTINSHDGPLQLDVTVDRINQDAAKQIFEDPTLLAGLEGEVINDVRRGVYATAGRGLVAGTFCAMLVTLIAVRRPRPTLVAGGAAAVAIAGIYSFAGLTLHPRAISEPRYTGLLTGAPSLIGDAEDLAHNFDAYSKELVRLVTNVTKLYDVTATLPAYQPDSGVTRVLHVSDLHLGEHAWDVIASVVKQYRVDVIVDSGDITDHGTVAENVFLNRIPSLKVPYVWVRGNHDSTVTEDAMKALPNAVVLDGSVRTVKGITFLGAGDPRFTPDRSNRNIPAETEAVVRQAIGLGRVADKYDVSHKGKPSAEAGATPEPTLGATPEATPGATPGETPSPGQTVGPNGEPILNPRPAVDAIVFHDSAGASSFDGKASLILTGHAHKRLNLTLPKGSLMMQEGTTGGAGLRALEKSTPAPIEMSVLYLDKSTQELEAWDEITLGGLGLTSAQIERHQVRPEKATTPSPVPTPTGPYPDSPLPTPTITRWPTDEPTETPGETPAGSPPASPSDTSSPAGAPARQGRPNPG</sequence>
<reference evidence="6 7" key="1">
    <citation type="submission" date="2016-10" db="EMBL/GenBank/DDBJ databases">
        <authorList>
            <person name="de Groot N.N."/>
        </authorList>
    </citation>
    <scope>NUCLEOTIDE SEQUENCE [LARGE SCALE GENOMIC DNA]</scope>
    <source>
        <strain evidence="6 7">CPCC 202808</strain>
    </source>
</reference>
<proteinExistence type="predicted"/>
<dbReference type="Proteomes" id="UP000199052">
    <property type="component" value="Unassembled WGS sequence"/>
</dbReference>
<evidence type="ECO:0000313" key="7">
    <source>
        <dbReference type="Proteomes" id="UP000199052"/>
    </source>
</evidence>
<feature type="transmembrane region" description="Helical" evidence="4">
    <location>
        <begin position="187"/>
        <end position="208"/>
    </location>
</feature>
<protein>
    <submittedName>
        <fullName evidence="6">Calcineurin-like phosphoesterase</fullName>
    </submittedName>
</protein>
<dbReference type="STRING" id="504797.SAMN05421678_12075"/>
<keyword evidence="4" id="KW-1133">Transmembrane helix</keyword>
<dbReference type="CDD" id="cd00838">
    <property type="entry name" value="MPP_superfamily"/>
    <property type="match status" value="1"/>
</dbReference>
<dbReference type="Gene3D" id="3.60.21.10">
    <property type="match status" value="1"/>
</dbReference>
<keyword evidence="1" id="KW-0479">Metal-binding</keyword>
<evidence type="ECO:0000256" key="4">
    <source>
        <dbReference type="SAM" id="Phobius"/>
    </source>
</evidence>
<dbReference type="GO" id="GO:0009245">
    <property type="term" value="P:lipid A biosynthetic process"/>
    <property type="evidence" value="ECO:0007669"/>
    <property type="project" value="TreeGrafter"/>
</dbReference>
<evidence type="ECO:0000256" key="3">
    <source>
        <dbReference type="SAM" id="MobiDB-lite"/>
    </source>
</evidence>
<dbReference type="InterPro" id="IPR029052">
    <property type="entry name" value="Metallo-depent_PP-like"/>
</dbReference>
<dbReference type="AlphaFoldDB" id="A0A1I3AUH6"/>
<dbReference type="PANTHER" id="PTHR31302:SF31">
    <property type="entry name" value="PHOSPHODIESTERASE YAEI"/>
    <property type="match status" value="1"/>
</dbReference>
<dbReference type="GO" id="GO:0016020">
    <property type="term" value="C:membrane"/>
    <property type="evidence" value="ECO:0007669"/>
    <property type="project" value="GOC"/>
</dbReference>
<organism evidence="6 7">
    <name type="scientific">Actinopolymorpha cephalotaxi</name>
    <dbReference type="NCBI Taxonomy" id="504797"/>
    <lineage>
        <taxon>Bacteria</taxon>
        <taxon>Bacillati</taxon>
        <taxon>Actinomycetota</taxon>
        <taxon>Actinomycetes</taxon>
        <taxon>Propionibacteriales</taxon>
        <taxon>Actinopolymorphaceae</taxon>
        <taxon>Actinopolymorpha</taxon>
    </lineage>
</organism>
<feature type="domain" description="Calcineurin-like phosphoesterase" evidence="5">
    <location>
        <begin position="274"/>
        <end position="368"/>
    </location>
</feature>
<evidence type="ECO:0000259" key="5">
    <source>
        <dbReference type="Pfam" id="PF00149"/>
    </source>
</evidence>
<feature type="compositionally biased region" description="Low complexity" evidence="3">
    <location>
        <begin position="613"/>
        <end position="624"/>
    </location>
</feature>
<feature type="transmembrane region" description="Helical" evidence="4">
    <location>
        <begin position="164"/>
        <end position="181"/>
    </location>
</feature>
<feature type="transmembrane region" description="Helical" evidence="4">
    <location>
        <begin position="57"/>
        <end position="75"/>
    </location>
</feature>
<feature type="region of interest" description="Disordered" evidence="3">
    <location>
        <begin position="407"/>
        <end position="457"/>
    </location>
</feature>
<dbReference type="SUPFAM" id="SSF56300">
    <property type="entry name" value="Metallo-dependent phosphatases"/>
    <property type="match status" value="1"/>
</dbReference>
<dbReference type="PANTHER" id="PTHR31302">
    <property type="entry name" value="TRANSMEMBRANE PROTEIN WITH METALLOPHOSPHOESTERASE DOMAIN-RELATED"/>
    <property type="match status" value="1"/>
</dbReference>
<keyword evidence="4" id="KW-0472">Membrane</keyword>